<dbReference type="PANTHER" id="PTHR30160">
    <property type="entry name" value="TETRAACYLDISACCHARIDE 4'-KINASE-RELATED"/>
    <property type="match status" value="1"/>
</dbReference>
<evidence type="ECO:0000256" key="3">
    <source>
        <dbReference type="SAM" id="MobiDB-lite"/>
    </source>
</evidence>
<evidence type="ECO:0000313" key="4">
    <source>
        <dbReference type="EMBL" id="XBH17962.1"/>
    </source>
</evidence>
<dbReference type="GO" id="GO:0009244">
    <property type="term" value="P:lipopolysaccharide core region biosynthetic process"/>
    <property type="evidence" value="ECO:0007669"/>
    <property type="project" value="TreeGrafter"/>
</dbReference>
<dbReference type="InterPro" id="IPR051199">
    <property type="entry name" value="LPS_LOS_Heptosyltrfase"/>
</dbReference>
<dbReference type="RefSeq" id="WP_348263188.1">
    <property type="nucleotide sequence ID" value="NZ_CP121196.1"/>
</dbReference>
<reference evidence="4" key="1">
    <citation type="submission" date="2023-03" db="EMBL/GenBank/DDBJ databases">
        <title>Edaphobacter sp.</title>
        <authorList>
            <person name="Huber K.J."/>
            <person name="Papendorf J."/>
            <person name="Pilke C."/>
            <person name="Bunk B."/>
            <person name="Sproeer C."/>
            <person name="Pester M."/>
        </authorList>
    </citation>
    <scope>NUCLEOTIDE SEQUENCE</scope>
    <source>
        <strain evidence="4">DSM 110680</strain>
    </source>
</reference>
<dbReference type="InterPro" id="IPR002201">
    <property type="entry name" value="Glyco_trans_9"/>
</dbReference>
<sequence>MQTQSKFRLLVVRLGAMGDILHALPAVTALRMAHPGWGIEWVVEPTWRALLAAEGSTGRDTGKHQAMQPLVDRLHFAASKQWRKNPLAPSTRIEISALRRNLKSQHYDAVLDLQGALRSAVISRMAAGRRFIGESSPRERLARWLFTERIETRTPHVIEQDIELASAIAGDDLIPVQPWLPVDPGAETWADELLSSDAASHVVLINPGAGWGAKRWPVERYADVARALLNRGYRVLVNAGPGEVFLADTISQKTGGGATPLLCSIEQLIAITRRVSLAIAGDTGPLHLACALGRPVVGIYGPTDPSRNGPYGTQFKVLRSPESRRDHTRHEAPEAGLLTITPEDVLQAADELLYSEAAR</sequence>
<organism evidence="4">
    <name type="scientific">Telmatobacter sp. DSM 110680</name>
    <dbReference type="NCBI Taxonomy" id="3036704"/>
    <lineage>
        <taxon>Bacteria</taxon>
        <taxon>Pseudomonadati</taxon>
        <taxon>Acidobacteriota</taxon>
        <taxon>Terriglobia</taxon>
        <taxon>Terriglobales</taxon>
        <taxon>Acidobacteriaceae</taxon>
        <taxon>Telmatobacter</taxon>
    </lineage>
</organism>
<evidence type="ECO:0000256" key="2">
    <source>
        <dbReference type="ARBA" id="ARBA00022679"/>
    </source>
</evidence>
<dbReference type="Pfam" id="PF01075">
    <property type="entry name" value="Glyco_transf_9"/>
    <property type="match status" value="1"/>
</dbReference>
<dbReference type="GO" id="GO:0005829">
    <property type="term" value="C:cytosol"/>
    <property type="evidence" value="ECO:0007669"/>
    <property type="project" value="TreeGrafter"/>
</dbReference>
<dbReference type="CDD" id="cd03789">
    <property type="entry name" value="GT9_LPS_heptosyltransferase"/>
    <property type="match status" value="1"/>
</dbReference>
<accession>A0AAU7DIP2</accession>
<feature type="compositionally biased region" description="Basic and acidic residues" evidence="3">
    <location>
        <begin position="319"/>
        <end position="333"/>
    </location>
</feature>
<dbReference type="AlphaFoldDB" id="A0AAU7DIP2"/>
<feature type="region of interest" description="Disordered" evidence="3">
    <location>
        <begin position="319"/>
        <end position="338"/>
    </location>
</feature>
<dbReference type="Gene3D" id="3.40.50.2000">
    <property type="entry name" value="Glycogen Phosphorylase B"/>
    <property type="match status" value="2"/>
</dbReference>
<keyword evidence="1" id="KW-0328">Glycosyltransferase</keyword>
<protein>
    <submittedName>
        <fullName evidence="4">Glycosyltransferase family 9 protein</fullName>
    </submittedName>
</protein>
<gene>
    <name evidence="4" type="ORF">P8935_01210</name>
</gene>
<proteinExistence type="predicted"/>
<dbReference type="PANTHER" id="PTHR30160:SF1">
    <property type="entry name" value="LIPOPOLYSACCHARIDE 1,2-N-ACETYLGLUCOSAMINETRANSFERASE-RELATED"/>
    <property type="match status" value="1"/>
</dbReference>
<keyword evidence="2" id="KW-0808">Transferase</keyword>
<evidence type="ECO:0000256" key="1">
    <source>
        <dbReference type="ARBA" id="ARBA00022676"/>
    </source>
</evidence>
<dbReference type="GO" id="GO:0008713">
    <property type="term" value="F:ADP-heptose-lipopolysaccharide heptosyltransferase activity"/>
    <property type="evidence" value="ECO:0007669"/>
    <property type="project" value="TreeGrafter"/>
</dbReference>
<dbReference type="EMBL" id="CP121196">
    <property type="protein sequence ID" value="XBH17962.1"/>
    <property type="molecule type" value="Genomic_DNA"/>
</dbReference>
<dbReference type="SUPFAM" id="SSF53756">
    <property type="entry name" value="UDP-Glycosyltransferase/glycogen phosphorylase"/>
    <property type="match status" value="1"/>
</dbReference>
<name>A0AAU7DIP2_9BACT</name>